<feature type="compositionally biased region" description="Basic and acidic residues" evidence="1">
    <location>
        <begin position="64"/>
        <end position="79"/>
    </location>
</feature>
<dbReference type="RefSeq" id="WP_346179224.1">
    <property type="nucleotide sequence ID" value="NZ_BAAASD010000068.1"/>
</dbReference>
<feature type="chain" id="PRO_5046930419" description="Secreted protein" evidence="2">
    <location>
        <begin position="28"/>
        <end position="205"/>
    </location>
</feature>
<evidence type="ECO:0008006" key="5">
    <source>
        <dbReference type="Google" id="ProtNLM"/>
    </source>
</evidence>
<feature type="compositionally biased region" description="Basic and acidic residues" evidence="1">
    <location>
        <begin position="33"/>
        <end position="56"/>
    </location>
</feature>
<dbReference type="Proteomes" id="UP001500253">
    <property type="component" value="Unassembled WGS sequence"/>
</dbReference>
<proteinExistence type="predicted"/>
<keyword evidence="2" id="KW-0732">Signal</keyword>
<feature type="region of interest" description="Disordered" evidence="1">
    <location>
        <begin position="31"/>
        <end position="82"/>
    </location>
</feature>
<protein>
    <recommendedName>
        <fullName evidence="5">Secreted protein</fullName>
    </recommendedName>
</protein>
<dbReference type="PROSITE" id="PS51257">
    <property type="entry name" value="PROKAR_LIPOPROTEIN"/>
    <property type="match status" value="1"/>
</dbReference>
<gene>
    <name evidence="3" type="ORF">GCM10010246_80840</name>
</gene>
<feature type="signal peptide" evidence="2">
    <location>
        <begin position="1"/>
        <end position="27"/>
    </location>
</feature>
<keyword evidence="4" id="KW-1185">Reference proteome</keyword>
<accession>A0ABP5UBF4</accession>
<evidence type="ECO:0000313" key="4">
    <source>
        <dbReference type="Proteomes" id="UP001500253"/>
    </source>
</evidence>
<dbReference type="EMBL" id="BAAASD010000068">
    <property type="protein sequence ID" value="GAA2373858.1"/>
    <property type="molecule type" value="Genomic_DNA"/>
</dbReference>
<sequence length="205" mass="21007">MSIRHTTKARRGAAMGALAAALALAVAGCGSDDGGKRDDGASPKSTAAKDDGRAGDDGGSDGGDDGRNEPAADSDKTIGEIKGPNGIVVTLHSAVRDSGGFVTVNGTVTNHGDQLFNAVDWRSKETEMKSRSSVSGASLVDEAGKKRYLVLRDTDGECLCTTGLSGIKPDESRPLFAQFPAPPSGVTKVDFQIPTMPSVSIELTG</sequence>
<reference evidence="4" key="1">
    <citation type="journal article" date="2019" name="Int. J. Syst. Evol. Microbiol.">
        <title>The Global Catalogue of Microorganisms (GCM) 10K type strain sequencing project: providing services to taxonomists for standard genome sequencing and annotation.</title>
        <authorList>
            <consortium name="The Broad Institute Genomics Platform"/>
            <consortium name="The Broad Institute Genome Sequencing Center for Infectious Disease"/>
            <person name="Wu L."/>
            <person name="Ma J."/>
        </authorList>
    </citation>
    <scope>NUCLEOTIDE SEQUENCE [LARGE SCALE GENOMIC DNA]</scope>
    <source>
        <strain evidence="4">JCM 4316</strain>
    </source>
</reference>
<evidence type="ECO:0000256" key="1">
    <source>
        <dbReference type="SAM" id="MobiDB-lite"/>
    </source>
</evidence>
<organism evidence="3 4">
    <name type="scientific">Streptomyces cuspidosporus</name>
    <dbReference type="NCBI Taxonomy" id="66882"/>
    <lineage>
        <taxon>Bacteria</taxon>
        <taxon>Bacillati</taxon>
        <taxon>Actinomycetota</taxon>
        <taxon>Actinomycetes</taxon>
        <taxon>Kitasatosporales</taxon>
        <taxon>Streptomycetaceae</taxon>
        <taxon>Streptomyces</taxon>
    </lineage>
</organism>
<comment type="caution">
    <text evidence="3">The sequence shown here is derived from an EMBL/GenBank/DDBJ whole genome shotgun (WGS) entry which is preliminary data.</text>
</comment>
<evidence type="ECO:0000256" key="2">
    <source>
        <dbReference type="SAM" id="SignalP"/>
    </source>
</evidence>
<evidence type="ECO:0000313" key="3">
    <source>
        <dbReference type="EMBL" id="GAA2373858.1"/>
    </source>
</evidence>
<name>A0ABP5UBF4_9ACTN</name>